<evidence type="ECO:0000313" key="5">
    <source>
        <dbReference type="Proteomes" id="UP001597197"/>
    </source>
</evidence>
<feature type="domain" description="DUF4142" evidence="3">
    <location>
        <begin position="88"/>
        <end position="221"/>
    </location>
</feature>
<evidence type="ECO:0000313" key="4">
    <source>
        <dbReference type="EMBL" id="MFD1870935.1"/>
    </source>
</evidence>
<sequence>MKRLILPLLGAGLLALNACSTTDSSTTTSATDAASTSATGTAADATATTATDTANTAMAPASADSSPAMQDGSMAKADPTGPTAPHADDKEFMMSAAHSDQNEIQLSRMALTKDVSANAKTLANQMIADHTKSTANLKPIAAKAGVTLPLGMDAEHKALAPTMAKLTGKEFETKYLAQMVTDHQKTANTLAAHKTMTKNTALNGWITTTLPVVEQHLSMAHKDSNMKM</sequence>
<evidence type="ECO:0000256" key="2">
    <source>
        <dbReference type="SAM" id="SignalP"/>
    </source>
</evidence>
<evidence type="ECO:0000256" key="1">
    <source>
        <dbReference type="SAM" id="MobiDB-lite"/>
    </source>
</evidence>
<reference evidence="5" key="1">
    <citation type="journal article" date="2019" name="Int. J. Syst. Evol. Microbiol.">
        <title>The Global Catalogue of Microorganisms (GCM) 10K type strain sequencing project: providing services to taxonomists for standard genome sequencing and annotation.</title>
        <authorList>
            <consortium name="The Broad Institute Genomics Platform"/>
            <consortium name="The Broad Institute Genome Sequencing Center for Infectious Disease"/>
            <person name="Wu L."/>
            <person name="Ma J."/>
        </authorList>
    </citation>
    <scope>NUCLEOTIDE SEQUENCE [LARGE SCALE GENOMIC DNA]</scope>
    <source>
        <strain evidence="5">CGMCC 1.15795</strain>
    </source>
</reference>
<dbReference type="InterPro" id="IPR025419">
    <property type="entry name" value="DUF4142"/>
</dbReference>
<dbReference type="Proteomes" id="UP001597197">
    <property type="component" value="Unassembled WGS sequence"/>
</dbReference>
<dbReference type="EMBL" id="JBHUFD010000001">
    <property type="protein sequence ID" value="MFD1870935.1"/>
    <property type="molecule type" value="Genomic_DNA"/>
</dbReference>
<protein>
    <submittedName>
        <fullName evidence="4">DUF4142 domain-containing protein</fullName>
    </submittedName>
</protein>
<proteinExistence type="predicted"/>
<dbReference type="PANTHER" id="PTHR38593:SF1">
    <property type="entry name" value="BLR2558 PROTEIN"/>
    <property type="match status" value="1"/>
</dbReference>
<dbReference type="Gene3D" id="1.20.1260.10">
    <property type="match status" value="1"/>
</dbReference>
<feature type="compositionally biased region" description="Low complexity" evidence="1">
    <location>
        <begin position="22"/>
        <end position="69"/>
    </location>
</feature>
<dbReference type="InterPro" id="IPR012347">
    <property type="entry name" value="Ferritin-like"/>
</dbReference>
<evidence type="ECO:0000259" key="3">
    <source>
        <dbReference type="Pfam" id="PF13628"/>
    </source>
</evidence>
<dbReference type="RefSeq" id="WP_382311131.1">
    <property type="nucleotide sequence ID" value="NZ_JBHUFD010000001.1"/>
</dbReference>
<name>A0ABW4QN53_9BACT</name>
<keyword evidence="2" id="KW-0732">Signal</keyword>
<dbReference type="PANTHER" id="PTHR38593">
    <property type="entry name" value="BLR2558 PROTEIN"/>
    <property type="match status" value="1"/>
</dbReference>
<organism evidence="4 5">
    <name type="scientific">Hymenobacter bucti</name>
    <dbReference type="NCBI Taxonomy" id="1844114"/>
    <lineage>
        <taxon>Bacteria</taxon>
        <taxon>Pseudomonadati</taxon>
        <taxon>Bacteroidota</taxon>
        <taxon>Cytophagia</taxon>
        <taxon>Cytophagales</taxon>
        <taxon>Hymenobacteraceae</taxon>
        <taxon>Hymenobacter</taxon>
    </lineage>
</organism>
<dbReference type="Pfam" id="PF13628">
    <property type="entry name" value="DUF4142"/>
    <property type="match status" value="1"/>
</dbReference>
<feature type="signal peptide" evidence="2">
    <location>
        <begin position="1"/>
        <end position="20"/>
    </location>
</feature>
<keyword evidence="5" id="KW-1185">Reference proteome</keyword>
<feature type="chain" id="PRO_5046951731" evidence="2">
    <location>
        <begin position="21"/>
        <end position="228"/>
    </location>
</feature>
<accession>A0ABW4QN53</accession>
<comment type="caution">
    <text evidence="4">The sequence shown here is derived from an EMBL/GenBank/DDBJ whole genome shotgun (WGS) entry which is preliminary data.</text>
</comment>
<gene>
    <name evidence="4" type="ORF">ACFSDX_00745</name>
</gene>
<feature type="region of interest" description="Disordered" evidence="1">
    <location>
        <begin position="22"/>
        <end position="88"/>
    </location>
</feature>